<accession>A0A1J1H794</accession>
<dbReference type="InterPro" id="IPR019378">
    <property type="entry name" value="GDP-Fuc_O-FucTrfase"/>
</dbReference>
<feature type="signal peptide" evidence="9">
    <location>
        <begin position="1"/>
        <end position="20"/>
    </location>
</feature>
<sequence>MKIVIFILFVFHSTIFETLTNNIYSNFSYSICHKNDVYLGDNFYFLKKKKFVLYDVNIGEGFNLQKEILYRVSLIIYYLNKKDKNNIYYLVLPPWCYLTHWNNKSHKKIKWDFFFNTKIIQNVIPVIEFSDYSKLNGDNTDFIISFKFRFNNVLPNKGSFDILNFDKCHINGFNFKKNCKTCENKYSVTYSGNCTNIKAKNSECYEHNLITSSFASDIIYNLFFYDINSVLIKQGSNILVPFVNDLFENNLEDILLFSEDLIHEGNNYIKEILKTSNYLSAHLRYTDFRNISNYDIPPINISIFKLLYIMFINENDKIFITTDEKKEVQKIINTEFVEFKNYFYFYENKNYHEGKVAIIDQWICINSKVFVGNIFSRYSLHIKWERYLINNIYDENNLDLCGYDINNNKQLRKNYKKIKDIYNKKALMKLKHIYNNFSEKDKKYINILCFDSSTHFPKNISIYRLKYINNL</sequence>
<evidence type="ECO:0000256" key="1">
    <source>
        <dbReference type="ARBA" id="ARBA00004240"/>
    </source>
</evidence>
<gene>
    <name evidence="10" type="primary">POFUT2</name>
    <name evidence="10" type="ORF">PRELSG_0706600</name>
</gene>
<dbReference type="Gene3D" id="3.40.50.11350">
    <property type="match status" value="1"/>
</dbReference>
<evidence type="ECO:0000256" key="4">
    <source>
        <dbReference type="ARBA" id="ARBA00022824"/>
    </source>
</evidence>
<comment type="pathway">
    <text evidence="2">Protein modification; protein glycosylation.</text>
</comment>
<keyword evidence="10" id="KW-0328">Glycosyltransferase</keyword>
<dbReference type="GeneID" id="39735403"/>
<comment type="subcellular location">
    <subcellularLocation>
        <location evidence="1">Endoplasmic reticulum</location>
    </subcellularLocation>
</comment>
<dbReference type="VEuPathDB" id="PlasmoDB:PRELSG_0706600"/>
<dbReference type="PANTHER" id="PTHR13398">
    <property type="entry name" value="GDP-FUCOSE PROTEIN O-FUCOSYLTRANSFERASE 2"/>
    <property type="match status" value="1"/>
</dbReference>
<dbReference type="InterPro" id="IPR045130">
    <property type="entry name" value="OFUT2-like"/>
</dbReference>
<dbReference type="GO" id="GO:0006004">
    <property type="term" value="P:fucose metabolic process"/>
    <property type="evidence" value="ECO:0007669"/>
    <property type="project" value="UniProtKB-KW"/>
</dbReference>
<proteinExistence type="inferred from homology"/>
<feature type="chain" id="PRO_5013380406" description="GDP-fucose protein O-fucosyltransferase 2" evidence="9">
    <location>
        <begin position="21"/>
        <end position="471"/>
    </location>
</feature>
<evidence type="ECO:0000256" key="6">
    <source>
        <dbReference type="ARBA" id="ARBA00023277"/>
    </source>
</evidence>
<keyword evidence="4" id="KW-0256">Endoplasmic reticulum</keyword>
<dbReference type="GO" id="GO:0046922">
    <property type="term" value="F:peptide-O-fucosyltransferase activity"/>
    <property type="evidence" value="ECO:0007669"/>
    <property type="project" value="InterPro"/>
</dbReference>
<dbReference type="RefSeq" id="XP_028532309.1">
    <property type="nucleotide sequence ID" value="XM_028675751.1"/>
</dbReference>
<dbReference type="EMBL" id="LN835302">
    <property type="protein sequence ID" value="CRG99302.1"/>
    <property type="molecule type" value="Genomic_DNA"/>
</dbReference>
<reference evidence="10 11" key="1">
    <citation type="submission" date="2015-04" db="EMBL/GenBank/DDBJ databases">
        <authorList>
            <consortium name="Pathogen Informatics"/>
        </authorList>
    </citation>
    <scope>NUCLEOTIDE SEQUENCE [LARGE SCALE GENOMIC DNA]</scope>
    <source>
        <strain evidence="10 11">SGS1</strain>
    </source>
</reference>
<protein>
    <recommendedName>
        <fullName evidence="8">GDP-fucose protein O-fucosyltransferase 2</fullName>
    </recommendedName>
</protein>
<dbReference type="AlphaFoldDB" id="A0A1J1H794"/>
<comment type="similarity">
    <text evidence="7">Belongs to the glycosyltransferase 68 family.</text>
</comment>
<organism evidence="10 11">
    <name type="scientific">Plasmodium relictum</name>
    <dbReference type="NCBI Taxonomy" id="85471"/>
    <lineage>
        <taxon>Eukaryota</taxon>
        <taxon>Sar</taxon>
        <taxon>Alveolata</taxon>
        <taxon>Apicomplexa</taxon>
        <taxon>Aconoidasida</taxon>
        <taxon>Haemosporida</taxon>
        <taxon>Plasmodiidae</taxon>
        <taxon>Plasmodium</taxon>
        <taxon>Plasmodium (Haemamoeba)</taxon>
    </lineage>
</organism>
<dbReference type="OMA" id="RNAVWPI"/>
<dbReference type="Proteomes" id="UP000220158">
    <property type="component" value="Chromosome 7"/>
</dbReference>
<dbReference type="Gene3D" id="3.40.50.11340">
    <property type="match status" value="1"/>
</dbReference>
<evidence type="ECO:0000256" key="5">
    <source>
        <dbReference type="ARBA" id="ARBA00023253"/>
    </source>
</evidence>
<keyword evidence="6" id="KW-0119">Carbohydrate metabolism</keyword>
<dbReference type="GO" id="GO:0005783">
    <property type="term" value="C:endoplasmic reticulum"/>
    <property type="evidence" value="ECO:0007669"/>
    <property type="project" value="UniProtKB-SubCell"/>
</dbReference>
<keyword evidence="5" id="KW-0294">Fucose metabolism</keyword>
<evidence type="ECO:0000256" key="9">
    <source>
        <dbReference type="SAM" id="SignalP"/>
    </source>
</evidence>
<evidence type="ECO:0000256" key="3">
    <source>
        <dbReference type="ARBA" id="ARBA00022679"/>
    </source>
</evidence>
<keyword evidence="3 10" id="KW-0808">Transferase</keyword>
<keyword evidence="9" id="KW-0732">Signal</keyword>
<evidence type="ECO:0000256" key="8">
    <source>
        <dbReference type="ARBA" id="ARBA00026232"/>
    </source>
</evidence>
<evidence type="ECO:0000256" key="2">
    <source>
        <dbReference type="ARBA" id="ARBA00004922"/>
    </source>
</evidence>
<keyword evidence="11" id="KW-1185">Reference proteome</keyword>
<evidence type="ECO:0000313" key="11">
    <source>
        <dbReference type="Proteomes" id="UP000220158"/>
    </source>
</evidence>
<dbReference type="OrthoDB" id="422368at2759"/>
<dbReference type="Pfam" id="PF10250">
    <property type="entry name" value="O-FucT"/>
    <property type="match status" value="1"/>
</dbReference>
<evidence type="ECO:0000313" key="10">
    <source>
        <dbReference type="EMBL" id="CRG99302.1"/>
    </source>
</evidence>
<dbReference type="KEGG" id="prel:PRELSG_0706600"/>
<evidence type="ECO:0000256" key="7">
    <source>
        <dbReference type="ARBA" id="ARBA00025803"/>
    </source>
</evidence>
<name>A0A1J1H794_PLARL</name>
<dbReference type="PANTHER" id="PTHR13398:SF0">
    <property type="entry name" value="GDP-FUCOSE PROTEIN O-FUCOSYLTRANSFERASE 2"/>
    <property type="match status" value="1"/>
</dbReference>